<keyword evidence="7" id="KW-0831">Ubiquinone biosynthesis</keyword>
<keyword evidence="14" id="KW-1185">Reference proteome</keyword>
<dbReference type="EMBL" id="AGWR01000006">
    <property type="protein sequence ID" value="EKB29607.1"/>
    <property type="molecule type" value="Genomic_DNA"/>
</dbReference>
<evidence type="ECO:0000256" key="9">
    <source>
        <dbReference type="ARBA" id="ARBA00023002"/>
    </source>
</evidence>
<organism evidence="13 14">
    <name type="scientific">Aeromonas dhakensis</name>
    <dbReference type="NCBI Taxonomy" id="196024"/>
    <lineage>
        <taxon>Bacteria</taxon>
        <taxon>Pseudomonadati</taxon>
        <taxon>Pseudomonadota</taxon>
        <taxon>Gammaproteobacteria</taxon>
        <taxon>Aeromonadales</taxon>
        <taxon>Aeromonadaceae</taxon>
        <taxon>Aeromonas</taxon>
    </lineage>
</organism>
<dbReference type="InterPro" id="IPR002938">
    <property type="entry name" value="FAD-bd"/>
</dbReference>
<comment type="subcellular location">
    <subcellularLocation>
        <location evidence="2">Cytoplasm</location>
    </subcellularLocation>
</comment>
<evidence type="ECO:0000259" key="12">
    <source>
        <dbReference type="Pfam" id="PF01494"/>
    </source>
</evidence>
<reference evidence="13 14" key="1">
    <citation type="submission" date="2012-06" db="EMBL/GenBank/DDBJ databases">
        <title>The Genome Sequence of Aeromonas hydrophila SSU.</title>
        <authorList>
            <consortium name="The Broad Institute Genome Sequencing Platform"/>
            <person name="Earl A."/>
            <person name="Ward D."/>
            <person name="Feldgarden M."/>
            <person name="Gevers D."/>
            <person name="Chopra A."/>
            <person name="Walker B."/>
            <person name="Young S.K."/>
            <person name="Zeng Q."/>
            <person name="Gargeya S."/>
            <person name="Fitzgerald M."/>
            <person name="Haas B."/>
            <person name="Abouelleil A."/>
            <person name="Alvarado L."/>
            <person name="Arachchi H.M."/>
            <person name="Berlin A.M."/>
            <person name="Chapman S.B."/>
            <person name="Goldberg J."/>
            <person name="Griggs A."/>
            <person name="Gujja S."/>
            <person name="Hansen M."/>
            <person name="Howarth C."/>
            <person name="Imamovic A."/>
            <person name="Larimer J."/>
            <person name="McCowan C."/>
            <person name="Montmayeur A."/>
            <person name="Murphy C."/>
            <person name="Neiman D."/>
            <person name="Pearson M."/>
            <person name="Priest M."/>
            <person name="Roberts A."/>
            <person name="Saif S."/>
            <person name="Shea T."/>
            <person name="Sisk P."/>
            <person name="Sykes S."/>
            <person name="Wortman J."/>
            <person name="Nusbaum C."/>
            <person name="Birren B."/>
        </authorList>
    </citation>
    <scope>NUCLEOTIDE SEQUENCE [LARGE SCALE GENOMIC DNA]</scope>
    <source>
        <strain evidence="13 14">SSU</strain>
    </source>
</reference>
<dbReference type="InterPro" id="IPR018168">
    <property type="entry name" value="Ubi_Hdrlase_CS"/>
</dbReference>
<dbReference type="GO" id="GO:0110142">
    <property type="term" value="C:ubiquinone biosynthesis complex"/>
    <property type="evidence" value="ECO:0007669"/>
    <property type="project" value="UniProtKB-ARBA"/>
</dbReference>
<name>K1JPA6_9GAMM</name>
<keyword evidence="5" id="KW-0963">Cytoplasm</keyword>
<evidence type="ECO:0000256" key="6">
    <source>
        <dbReference type="ARBA" id="ARBA00022630"/>
    </source>
</evidence>
<comment type="caution">
    <text evidence="13">The sequence shown here is derived from an EMBL/GenBank/DDBJ whole genome shotgun (WGS) entry which is preliminary data.</text>
</comment>
<dbReference type="PROSITE" id="PS01304">
    <property type="entry name" value="UBIH"/>
    <property type="match status" value="1"/>
</dbReference>
<dbReference type="InterPro" id="IPR051205">
    <property type="entry name" value="UbiH/COQ6_monooxygenase"/>
</dbReference>
<comment type="subunit">
    <text evidence="11">Component of the Ubi complex metabolon, which regroups five ubiquinone biosynthesis proteins (UbiE, UbiF, UbiG, UbiH and UbiI) and two accessory factors (UbiK and the lipid-binding protein UbiJ).</text>
</comment>
<dbReference type="NCBIfam" id="TIGR01988">
    <property type="entry name" value="Ubi-OHases"/>
    <property type="match status" value="1"/>
</dbReference>
<keyword evidence="10" id="KW-0503">Monooxygenase</keyword>
<dbReference type="Proteomes" id="UP000005149">
    <property type="component" value="Unassembled WGS sequence"/>
</dbReference>
<dbReference type="GO" id="GO:0005737">
    <property type="term" value="C:cytoplasm"/>
    <property type="evidence" value="ECO:0007669"/>
    <property type="project" value="UniProtKB-SubCell"/>
</dbReference>
<dbReference type="PRINTS" id="PR00420">
    <property type="entry name" value="RNGMNOXGNASE"/>
</dbReference>
<comment type="similarity">
    <text evidence="4">Belongs to the UbiH/COQ6 family.</text>
</comment>
<dbReference type="PANTHER" id="PTHR43876:SF7">
    <property type="entry name" value="UBIQUINONE BIOSYNTHESIS MONOOXYGENASE COQ6, MITOCHONDRIAL"/>
    <property type="match status" value="1"/>
</dbReference>
<dbReference type="NCBIfam" id="NF006461">
    <property type="entry name" value="PRK08850.1"/>
    <property type="match status" value="1"/>
</dbReference>
<feature type="domain" description="FAD-binding" evidence="12">
    <location>
        <begin position="6"/>
        <end position="322"/>
    </location>
</feature>
<evidence type="ECO:0000256" key="3">
    <source>
        <dbReference type="ARBA" id="ARBA00004749"/>
    </source>
</evidence>
<dbReference type="FunFam" id="3.50.50.60:FF:000048">
    <property type="entry name" value="2-octaprenyl-3-methyl-6-methoxy-1,4-benzoquinol hydroxylase"/>
    <property type="match status" value="1"/>
</dbReference>
<dbReference type="Gene3D" id="3.50.50.60">
    <property type="entry name" value="FAD/NAD(P)-binding domain"/>
    <property type="match status" value="2"/>
</dbReference>
<dbReference type="GO" id="GO:0019168">
    <property type="term" value="F:2-polyprenylphenol 6-hydroxylase activity"/>
    <property type="evidence" value="ECO:0007669"/>
    <property type="project" value="TreeGrafter"/>
</dbReference>
<proteinExistence type="inferred from homology"/>
<dbReference type="PANTHER" id="PTHR43876">
    <property type="entry name" value="UBIQUINONE BIOSYNTHESIS MONOOXYGENASE COQ6, MITOCHONDRIAL"/>
    <property type="match status" value="1"/>
</dbReference>
<dbReference type="SUPFAM" id="SSF51905">
    <property type="entry name" value="FAD/NAD(P)-binding domain"/>
    <property type="match status" value="1"/>
</dbReference>
<dbReference type="GO" id="GO:0071949">
    <property type="term" value="F:FAD binding"/>
    <property type="evidence" value="ECO:0007669"/>
    <property type="project" value="InterPro"/>
</dbReference>
<evidence type="ECO:0000313" key="13">
    <source>
        <dbReference type="EMBL" id="EKB29607.1"/>
    </source>
</evidence>
<dbReference type="FunFam" id="3.50.50.60:FF:000021">
    <property type="entry name" value="Ubiquinone biosynthesis monooxygenase COQ6"/>
    <property type="match status" value="1"/>
</dbReference>
<dbReference type="RefSeq" id="WP_005299700.1">
    <property type="nucleotide sequence ID" value="NZ_JDWD01000049.1"/>
</dbReference>
<evidence type="ECO:0000256" key="10">
    <source>
        <dbReference type="ARBA" id="ARBA00023033"/>
    </source>
</evidence>
<evidence type="ECO:0000256" key="5">
    <source>
        <dbReference type="ARBA" id="ARBA00022490"/>
    </source>
</evidence>
<evidence type="ECO:0000256" key="2">
    <source>
        <dbReference type="ARBA" id="ARBA00004496"/>
    </source>
</evidence>
<dbReference type="Pfam" id="PF01494">
    <property type="entry name" value="FAD_binding_3"/>
    <property type="match status" value="1"/>
</dbReference>
<protein>
    <submittedName>
        <fullName evidence="13">UbiH/UbiF/VisC/COQ6 family ubiquinone biosynthesis hydroxylase</fullName>
    </submittedName>
</protein>
<evidence type="ECO:0000256" key="4">
    <source>
        <dbReference type="ARBA" id="ARBA00005349"/>
    </source>
</evidence>
<evidence type="ECO:0000256" key="7">
    <source>
        <dbReference type="ARBA" id="ARBA00022688"/>
    </source>
</evidence>
<evidence type="ECO:0000256" key="1">
    <source>
        <dbReference type="ARBA" id="ARBA00001974"/>
    </source>
</evidence>
<evidence type="ECO:0000256" key="8">
    <source>
        <dbReference type="ARBA" id="ARBA00022827"/>
    </source>
</evidence>
<keyword evidence="9" id="KW-0560">Oxidoreductase</keyword>
<dbReference type="HOGENOM" id="CLU_009665_8_3_6"/>
<keyword evidence="13" id="KW-0830">Ubiquinone</keyword>
<accession>K1JPA6</accession>
<dbReference type="InterPro" id="IPR010971">
    <property type="entry name" value="UbiH/COQ6"/>
</dbReference>
<evidence type="ECO:0000256" key="11">
    <source>
        <dbReference type="ARBA" id="ARBA00065734"/>
    </source>
</evidence>
<dbReference type="GO" id="GO:0006744">
    <property type="term" value="P:ubiquinone biosynthetic process"/>
    <property type="evidence" value="ECO:0007669"/>
    <property type="project" value="UniProtKB-UniPathway"/>
</dbReference>
<dbReference type="UniPathway" id="UPA00232"/>
<comment type="cofactor">
    <cofactor evidence="1">
        <name>FAD</name>
        <dbReference type="ChEBI" id="CHEBI:57692"/>
    </cofactor>
</comment>
<keyword evidence="8" id="KW-0274">FAD</keyword>
<gene>
    <name evidence="13" type="ORF">HMPREF1171_00819</name>
</gene>
<sequence>MQMQNVDVVIVGGGMVGLGLAAALKGSALKVAVVEGQLPAPALDEAPDNRVSALSLASQRILQQVGAWRGIEARRLQPYVQMEVWEQDSFGRIAFDAASLRQPELGHIVENRVIQLALLEAILDDSKGANNIQLLSPARASSLQSGEAGSLLLLEDGRALSAKLVVAADGAHSWVRRQADIPLTSWDYGHHALVATVRCAEPHEAVARQIFTPEGPLAFLPLWQPDLCSIVWSLPAARAEALCQCYDEQFNRQLTTAFDGRLGLCQVEGARSAIPLTARYARDFARERLVLVGDAAHTIHPLAGQGVNLGLLDAAALAEQILRNQAAGKDIGLLANLRGYERWRKSEAASMLAAMEGLKRLFAGANPLKKLVRGAGLCAFDLLTPLKQSVIRAAMGLEGELPALAKGNNLPTRPK</sequence>
<comment type="pathway">
    <text evidence="3">Cofactor biosynthesis; ubiquinone biosynthesis.</text>
</comment>
<dbReference type="AlphaFoldDB" id="K1JPA6"/>
<evidence type="ECO:0000313" key="14">
    <source>
        <dbReference type="Proteomes" id="UP000005149"/>
    </source>
</evidence>
<keyword evidence="6" id="KW-0285">Flavoprotein</keyword>
<dbReference type="PATRIC" id="fig|1073377.4.peg.841"/>
<dbReference type="InterPro" id="IPR036188">
    <property type="entry name" value="FAD/NAD-bd_sf"/>
</dbReference>